<comment type="caution">
    <text evidence="1">The sequence shown here is derived from an EMBL/GenBank/DDBJ whole genome shotgun (WGS) entry which is preliminary data.</text>
</comment>
<evidence type="ECO:0000313" key="2">
    <source>
        <dbReference type="Proteomes" id="UP000586093"/>
    </source>
</evidence>
<sequence length="284" mass="32936">MTADNLVVHGMWIGTQLSPIEWLTMRSYLAHGHRFVLWHYDVLAQDPPAGVELRDASEIIPREQVFNYKHRNQWGHGKGSYAGFSDIFRYKLLHEVGGWWTDMDVTCLKTLDVQAAYAFREHDVLPVVGNVMKAPKGSELMRYCYERALACVDAENTNWMLPIEILNEGIERFGLSRYIRPNFSNVDQWDVVATYSQGQPAFHPDWHVFHWMNEEWRTRGLDKSSCLKQTALSQLYKRYGVRKVRHLPNAQAIEAARRRRQARWARVMGWLTGRPAPPETPPGA</sequence>
<dbReference type="Pfam" id="PF04488">
    <property type="entry name" value="Gly_transf_sug"/>
    <property type="match status" value="1"/>
</dbReference>
<dbReference type="RefSeq" id="WP_182662464.1">
    <property type="nucleotide sequence ID" value="NZ_JACIVI010000001.1"/>
</dbReference>
<gene>
    <name evidence="1" type="ORF">H4F90_06255</name>
</gene>
<dbReference type="InterPro" id="IPR029044">
    <property type="entry name" value="Nucleotide-diphossugar_trans"/>
</dbReference>
<dbReference type="EMBL" id="JACIVI010000001">
    <property type="protein sequence ID" value="MBB1161579.1"/>
    <property type="molecule type" value="Genomic_DNA"/>
</dbReference>
<protein>
    <recommendedName>
        <fullName evidence="3">Alpha 1,4-glycosyltransferase domain-containing protein</fullName>
    </recommendedName>
</protein>
<dbReference type="AlphaFoldDB" id="A0A839HQK0"/>
<evidence type="ECO:0000313" key="1">
    <source>
        <dbReference type="EMBL" id="MBB1161579.1"/>
    </source>
</evidence>
<keyword evidence="2" id="KW-1185">Reference proteome</keyword>
<dbReference type="SUPFAM" id="SSF53448">
    <property type="entry name" value="Nucleotide-diphospho-sugar transferases"/>
    <property type="match status" value="1"/>
</dbReference>
<accession>A0A839HQK0</accession>
<proteinExistence type="predicted"/>
<organism evidence="1 2">
    <name type="scientific">Aquariibacter albus</name>
    <dbReference type="NCBI Taxonomy" id="2759899"/>
    <lineage>
        <taxon>Bacteria</taxon>
        <taxon>Pseudomonadati</taxon>
        <taxon>Pseudomonadota</taxon>
        <taxon>Betaproteobacteria</taxon>
        <taxon>Burkholderiales</taxon>
        <taxon>Sphaerotilaceae</taxon>
        <taxon>Aquariibacter</taxon>
    </lineage>
</organism>
<dbReference type="Proteomes" id="UP000586093">
    <property type="component" value="Unassembled WGS sequence"/>
</dbReference>
<name>A0A839HQK0_9BURK</name>
<dbReference type="InterPro" id="IPR007577">
    <property type="entry name" value="GlycoTrfase_DXD_sugar-bd_CS"/>
</dbReference>
<reference evidence="1 2" key="1">
    <citation type="submission" date="2020-08" db="EMBL/GenBank/DDBJ databases">
        <title>Aquariorum lacteus gen. nov., sp. nov., a new member of the family Comamonadaceae, isolated from freshwater aquarium.</title>
        <authorList>
            <person name="Chun S.-J."/>
        </authorList>
    </citation>
    <scope>NUCLEOTIDE SEQUENCE [LARGE SCALE GENOMIC DNA]</scope>
    <source>
        <strain evidence="1 2">SJAQ100</strain>
    </source>
</reference>
<evidence type="ECO:0008006" key="3">
    <source>
        <dbReference type="Google" id="ProtNLM"/>
    </source>
</evidence>
<dbReference type="Gene3D" id="3.90.550.20">
    <property type="match status" value="1"/>
</dbReference>